<dbReference type="KEGG" id="ypy:YPK_2651"/>
<dbReference type="EMBL" id="CP000950">
    <property type="protein sequence ID" value="ACA68928.1"/>
    <property type="molecule type" value="Genomic_DNA"/>
</dbReference>
<name>A0A0H3B3J4_YERPY</name>
<proteinExistence type="predicted"/>
<reference evidence="1" key="1">
    <citation type="submission" date="2008-02" db="EMBL/GenBank/DDBJ databases">
        <title>Complete sequence of Yersinia pseudotuberculosis YPIII.</title>
        <authorList>
            <consortium name="US DOE Joint Genome Institute"/>
            <person name="Challacombe J.F."/>
            <person name="Bruce D."/>
            <person name="Detter J.C."/>
            <person name="Green L."/>
            <person name="Land M."/>
            <person name="Munk C."/>
            <person name="Lindler L.E."/>
            <person name="Nikolich M.P."/>
            <person name="Brettin T."/>
        </authorList>
    </citation>
    <scope>NUCLEOTIDE SEQUENCE</scope>
    <source>
        <strain evidence="1">YPIII</strain>
    </source>
</reference>
<gene>
    <name evidence="1" type="ordered locus">YPK_2651</name>
</gene>
<accession>A0A0H3B3J4</accession>
<evidence type="ECO:0000313" key="1">
    <source>
        <dbReference type="EMBL" id="ACA68928.1"/>
    </source>
</evidence>
<dbReference type="AlphaFoldDB" id="A0A0H3B3J4"/>
<sequence length="47" mass="5383">MFSFVYPCGLKLRHRVTSQKDGLGHPFMVSQGVITDTELEHRNDSFT</sequence>
<organism evidence="1">
    <name type="scientific">Yersinia pseudotuberculosis serotype O:3 (strain YPIII)</name>
    <dbReference type="NCBI Taxonomy" id="502800"/>
    <lineage>
        <taxon>Bacteria</taxon>
        <taxon>Pseudomonadati</taxon>
        <taxon>Pseudomonadota</taxon>
        <taxon>Gammaproteobacteria</taxon>
        <taxon>Enterobacterales</taxon>
        <taxon>Yersiniaceae</taxon>
        <taxon>Yersinia</taxon>
    </lineage>
</organism>
<protein>
    <submittedName>
        <fullName evidence="1">Uncharacterized protein</fullName>
    </submittedName>
</protein>